<dbReference type="EMBL" id="CAJNNW010036011">
    <property type="protein sequence ID" value="CAE8731460.1"/>
    <property type="molecule type" value="Genomic_DNA"/>
</dbReference>
<evidence type="ECO:0000256" key="1">
    <source>
        <dbReference type="SAM" id="MobiDB-lite"/>
    </source>
</evidence>
<evidence type="ECO:0000313" key="2">
    <source>
        <dbReference type="EMBL" id="CAE8731460.1"/>
    </source>
</evidence>
<name>A0A813LEC2_POLGL</name>
<feature type="region of interest" description="Disordered" evidence="1">
    <location>
        <begin position="43"/>
        <end position="69"/>
    </location>
</feature>
<sequence>LMPLCDFIKNDEPQGNQADDPNEMIARGKYVLSQFGPLGENCPDGTAMNLAGNETNHPEKIKKDMHTPGSTLPKSFYMNAVGYLPDGTPLNMAGNEVNHPEKIGPDPHKNGSPLPPPLKGYVNDIGYTPDGTPMDKAGNLSVKK</sequence>
<feature type="region of interest" description="Disordered" evidence="1">
    <location>
        <begin position="91"/>
        <end position="144"/>
    </location>
</feature>
<reference evidence="2" key="1">
    <citation type="submission" date="2021-02" db="EMBL/GenBank/DDBJ databases">
        <authorList>
            <person name="Dougan E. K."/>
            <person name="Rhodes N."/>
            <person name="Thang M."/>
            <person name="Chan C."/>
        </authorList>
    </citation>
    <scope>NUCLEOTIDE SEQUENCE</scope>
</reference>
<organism evidence="2 3">
    <name type="scientific">Polarella glacialis</name>
    <name type="common">Dinoflagellate</name>
    <dbReference type="NCBI Taxonomy" id="89957"/>
    <lineage>
        <taxon>Eukaryota</taxon>
        <taxon>Sar</taxon>
        <taxon>Alveolata</taxon>
        <taxon>Dinophyceae</taxon>
        <taxon>Suessiales</taxon>
        <taxon>Suessiaceae</taxon>
        <taxon>Polarella</taxon>
    </lineage>
</organism>
<evidence type="ECO:0000313" key="3">
    <source>
        <dbReference type="Proteomes" id="UP000626109"/>
    </source>
</evidence>
<feature type="compositionally biased region" description="Basic and acidic residues" evidence="1">
    <location>
        <begin position="98"/>
        <end position="109"/>
    </location>
</feature>
<dbReference type="AlphaFoldDB" id="A0A813LEC2"/>
<feature type="compositionally biased region" description="Basic and acidic residues" evidence="1">
    <location>
        <begin position="56"/>
        <end position="66"/>
    </location>
</feature>
<protein>
    <submittedName>
        <fullName evidence="2">Uncharacterized protein</fullName>
    </submittedName>
</protein>
<gene>
    <name evidence="2" type="ORF">PGLA2088_LOCUS46022</name>
</gene>
<comment type="caution">
    <text evidence="2">The sequence shown here is derived from an EMBL/GenBank/DDBJ whole genome shotgun (WGS) entry which is preliminary data.</text>
</comment>
<feature type="non-terminal residue" evidence="2">
    <location>
        <position position="1"/>
    </location>
</feature>
<proteinExistence type="predicted"/>
<accession>A0A813LEC2</accession>
<dbReference type="Proteomes" id="UP000626109">
    <property type="component" value="Unassembled WGS sequence"/>
</dbReference>